<evidence type="ECO:0000259" key="6">
    <source>
        <dbReference type="PROSITE" id="PS51635"/>
    </source>
</evidence>
<reference evidence="7" key="1">
    <citation type="journal article" date="2023" name="Mol. Phylogenet. Evol.">
        <title>Genome-scale phylogeny and comparative genomics of the fungal order Sordariales.</title>
        <authorList>
            <person name="Hensen N."/>
            <person name="Bonometti L."/>
            <person name="Westerberg I."/>
            <person name="Brannstrom I.O."/>
            <person name="Guillou S."/>
            <person name="Cros-Aarteil S."/>
            <person name="Calhoun S."/>
            <person name="Haridas S."/>
            <person name="Kuo A."/>
            <person name="Mondo S."/>
            <person name="Pangilinan J."/>
            <person name="Riley R."/>
            <person name="LaButti K."/>
            <person name="Andreopoulos B."/>
            <person name="Lipzen A."/>
            <person name="Chen C."/>
            <person name="Yan M."/>
            <person name="Daum C."/>
            <person name="Ng V."/>
            <person name="Clum A."/>
            <person name="Steindorff A."/>
            <person name="Ohm R.A."/>
            <person name="Martin F."/>
            <person name="Silar P."/>
            <person name="Natvig D.O."/>
            <person name="Lalanne C."/>
            <person name="Gautier V."/>
            <person name="Ament-Velasquez S.L."/>
            <person name="Kruys A."/>
            <person name="Hutchinson M.I."/>
            <person name="Powell A.J."/>
            <person name="Barry K."/>
            <person name="Miller A.N."/>
            <person name="Grigoriev I.V."/>
            <person name="Debuchy R."/>
            <person name="Gladieux P."/>
            <person name="Hiltunen Thoren M."/>
            <person name="Johannesson H."/>
        </authorList>
    </citation>
    <scope>NUCLEOTIDE SEQUENCE</scope>
    <source>
        <strain evidence="7">PSN324</strain>
    </source>
</reference>
<dbReference type="InterPro" id="IPR016035">
    <property type="entry name" value="Acyl_Trfase/lysoPLipase"/>
</dbReference>
<evidence type="ECO:0000256" key="1">
    <source>
        <dbReference type="ARBA" id="ARBA00022801"/>
    </source>
</evidence>
<evidence type="ECO:0000256" key="4">
    <source>
        <dbReference type="PROSITE-ProRule" id="PRU01161"/>
    </source>
</evidence>
<dbReference type="Gene3D" id="3.40.50.300">
    <property type="entry name" value="P-loop containing nucleotide triphosphate hydrolases"/>
    <property type="match status" value="1"/>
</dbReference>
<feature type="domain" description="PNPLA" evidence="6">
    <location>
        <begin position="834"/>
        <end position="1054"/>
    </location>
</feature>
<dbReference type="Pfam" id="PF01734">
    <property type="entry name" value="Patatin"/>
    <property type="match status" value="1"/>
</dbReference>
<dbReference type="InterPro" id="IPR002641">
    <property type="entry name" value="PNPLA_dom"/>
</dbReference>
<dbReference type="GO" id="GO:0047499">
    <property type="term" value="F:calcium-independent phospholipase A2 activity"/>
    <property type="evidence" value="ECO:0007669"/>
    <property type="project" value="TreeGrafter"/>
</dbReference>
<dbReference type="GO" id="GO:0046486">
    <property type="term" value="P:glycerolipid metabolic process"/>
    <property type="evidence" value="ECO:0007669"/>
    <property type="project" value="UniProtKB-ARBA"/>
</dbReference>
<keyword evidence="3" id="KW-0443">Lipid metabolism</keyword>
<evidence type="ECO:0000256" key="5">
    <source>
        <dbReference type="SAM" id="MobiDB-lite"/>
    </source>
</evidence>
<dbReference type="Proteomes" id="UP001321749">
    <property type="component" value="Unassembled WGS sequence"/>
</dbReference>
<dbReference type="GO" id="GO:0019369">
    <property type="term" value="P:arachidonate metabolic process"/>
    <property type="evidence" value="ECO:0007669"/>
    <property type="project" value="TreeGrafter"/>
</dbReference>
<dbReference type="EMBL" id="MU865024">
    <property type="protein sequence ID" value="KAK4459901.1"/>
    <property type="molecule type" value="Genomic_DNA"/>
</dbReference>
<feature type="compositionally biased region" description="Low complexity" evidence="5">
    <location>
        <begin position="700"/>
        <end position="710"/>
    </location>
</feature>
<evidence type="ECO:0000256" key="2">
    <source>
        <dbReference type="ARBA" id="ARBA00022963"/>
    </source>
</evidence>
<feature type="region of interest" description="Disordered" evidence="5">
    <location>
        <begin position="692"/>
        <end position="716"/>
    </location>
</feature>
<name>A0AAV9HJ75_9PEZI</name>
<keyword evidence="8" id="KW-1185">Reference proteome</keyword>
<reference evidence="7" key="2">
    <citation type="submission" date="2023-06" db="EMBL/GenBank/DDBJ databases">
        <authorList>
            <consortium name="Lawrence Berkeley National Laboratory"/>
            <person name="Mondo S.J."/>
            <person name="Hensen N."/>
            <person name="Bonometti L."/>
            <person name="Westerberg I."/>
            <person name="Brannstrom I.O."/>
            <person name="Guillou S."/>
            <person name="Cros-Aarteil S."/>
            <person name="Calhoun S."/>
            <person name="Haridas S."/>
            <person name="Kuo A."/>
            <person name="Pangilinan J."/>
            <person name="Riley R."/>
            <person name="Labutti K."/>
            <person name="Andreopoulos B."/>
            <person name="Lipzen A."/>
            <person name="Chen C."/>
            <person name="Yanf M."/>
            <person name="Daum C."/>
            <person name="Ng V."/>
            <person name="Clum A."/>
            <person name="Steindorff A."/>
            <person name="Ohm R."/>
            <person name="Martin F."/>
            <person name="Silar P."/>
            <person name="Natvig D."/>
            <person name="Lalanne C."/>
            <person name="Gautier V."/>
            <person name="Ament-Velasquez S.L."/>
            <person name="Kruys A."/>
            <person name="Hutchinson M.I."/>
            <person name="Powell A.J."/>
            <person name="Barry K."/>
            <person name="Miller A.N."/>
            <person name="Grigoriev I.V."/>
            <person name="Debuchy R."/>
            <person name="Gladieux P."/>
            <person name="Thoren M.H."/>
            <person name="Johannesson H."/>
        </authorList>
    </citation>
    <scope>NUCLEOTIDE SEQUENCE</scope>
    <source>
        <strain evidence="7">PSN324</strain>
    </source>
</reference>
<comment type="caution">
    <text evidence="4">Lacks conserved residue(s) required for the propagation of feature annotation.</text>
</comment>
<sequence length="1334" mass="150329">MDDSSQTTSLLNHADADDLEDQIRRMGLTPASNDYDSSAYEFARPPPQDLSAKDSNDFSRWSEYVKSWQRPRSSFVAEQANKACIELRCRICLRRDKHTSTFALCAGCGSPLKPAHRACLAQYHGHQSRAPVGGFSLGEACQEVDFENFIYTAWLLDSRFLDREKESLHIEDRWSTWFGVPHHQDGPFPQFHIYPRLQTLISTGGCDRPERQFPSLVSFVGDTGSGKSTLIRAMVRMLAPRAHETFRAPVPGTPTDGFDSTSSDVHLFADPATLRDEDPILFVDCEGFSGTDTPVARQIIADASRSNPAYPLGSEASRRVPGTRTTKDLLSEHQDTATHRIDLKWGNVLVPAHPPVAGPSSLRTWKHLGHVDTDSRRIIVRSLYPRLLYAFSDVVCFVTTNARAAQTILEEMFSWAKDGHEKTLNQRVRPGLVIVLNKVPQESLEILSSVKKATRNLLDSFQRSARFGELQLRWRNRGKIINSAEDIIFRYYDSFRVIPVPQHTSSPVMAGRISSQIKVLYGELRSMATRVHDKKRQLSTDFDLDVSNLSASLVKSVEVLARDYKNTIDLHRLAAEESALPRHLHEHLLGVMWQMVKQRRLDVSDRIGGEVALVNDMLPYIAACIVAKANSERANEARNQRIDLLVEEVRRGLEAFRDRCWRCEEMDFRGQRRCRNYSESHEKGHQFDYAAHSARRLRSSDNTDISNTSSDDIEAGEYQSSYDPETYQQLWKQINKIQGQQHAMNMLAATASQIGINQLTGQRTCLTCLSHAPTNILPCEQSQHGICEDCIRRYSSSKKHQSTVSLDQCPLGCRLQKVPWTIRLKPKTAGPRLLTLDGGGIRAVIQLAFLVEIERAIGLQIPIQEFFDLVVATGSGSILALGIFVKGWTLETATERFLSNTKHAFELRKALQVPVLSKLAEPFCDYRYRRENLEDAVKGLGPEGYLFGQSRGQITSGHGDRVKVGLVACQEGRLRTCLLANYSRDPVQRSRNGRKQPDDWLQHEDEQSKDFRIWQAARTAWAIPTLFQPYYHEATGRTYTDGSSMVRNPINLAVSELKRVWPSKPGRSLPPDIIVSIGSGIQVNSAGMVRDFRSDGVEKIKKRLTIGVRQSIETGLDTVASTLACHQEWRSFVYAKATGRLQHNCHRLDMGLPNKPPPLDAVDAMDALWWNAKRYASGDSTYQQTSTQLGPRPFPPYGMDSRYNTAPDHISAIAGRLLASVFYLDDILPVRMPPGEFESVVHCRLPPSKGAFALLGWCPEFRVREVPPEGGHLINAMSFVDPEKGFDETTLSARVRFRISEGPHTRYVEVWFKHRDKLRDGSEGRKIWVPIGGF</sequence>
<accession>A0AAV9HJ75</accession>
<evidence type="ECO:0000313" key="7">
    <source>
        <dbReference type="EMBL" id="KAK4459901.1"/>
    </source>
</evidence>
<gene>
    <name evidence="7" type="ORF">QBC42DRAFT_230684</name>
</gene>
<comment type="caution">
    <text evidence="7">The sequence shown here is derived from an EMBL/GenBank/DDBJ whole genome shotgun (WGS) entry which is preliminary data.</text>
</comment>
<dbReference type="GO" id="GO:0016042">
    <property type="term" value="P:lipid catabolic process"/>
    <property type="evidence" value="ECO:0007669"/>
    <property type="project" value="UniProtKB-KW"/>
</dbReference>
<proteinExistence type="predicted"/>
<dbReference type="InterPro" id="IPR027417">
    <property type="entry name" value="P-loop_NTPase"/>
</dbReference>
<dbReference type="PANTHER" id="PTHR24185">
    <property type="entry name" value="CALCIUM-INDEPENDENT PHOSPHOLIPASE A2-GAMMA"/>
    <property type="match status" value="1"/>
</dbReference>
<dbReference type="CDD" id="cd07199">
    <property type="entry name" value="Pat17_PNPLA8_PNPLA9_like"/>
    <property type="match status" value="1"/>
</dbReference>
<keyword evidence="2" id="KW-0442">Lipid degradation</keyword>
<dbReference type="PANTHER" id="PTHR24185:SF1">
    <property type="entry name" value="CALCIUM-INDEPENDENT PHOSPHOLIPASE A2-GAMMA"/>
    <property type="match status" value="1"/>
</dbReference>
<protein>
    <recommendedName>
        <fullName evidence="6">PNPLA domain-containing protein</fullName>
    </recommendedName>
</protein>
<evidence type="ECO:0000313" key="8">
    <source>
        <dbReference type="Proteomes" id="UP001321749"/>
    </source>
</evidence>
<feature type="region of interest" description="Disordered" evidence="5">
    <location>
        <begin position="1"/>
        <end position="55"/>
    </location>
</feature>
<feature type="compositionally biased region" description="Polar residues" evidence="5">
    <location>
        <begin position="1"/>
        <end position="11"/>
    </location>
</feature>
<dbReference type="Gene3D" id="3.40.1090.10">
    <property type="entry name" value="Cytosolic phospholipase A2 catalytic domain"/>
    <property type="match status" value="1"/>
</dbReference>
<dbReference type="SUPFAM" id="SSF52540">
    <property type="entry name" value="P-loop containing nucleoside triphosphate hydrolases"/>
    <property type="match status" value="2"/>
</dbReference>
<dbReference type="CDD" id="cd00267">
    <property type="entry name" value="ABC_ATPase"/>
    <property type="match status" value="1"/>
</dbReference>
<organism evidence="7 8">
    <name type="scientific">Cladorrhinum samala</name>
    <dbReference type="NCBI Taxonomy" id="585594"/>
    <lineage>
        <taxon>Eukaryota</taxon>
        <taxon>Fungi</taxon>
        <taxon>Dikarya</taxon>
        <taxon>Ascomycota</taxon>
        <taxon>Pezizomycotina</taxon>
        <taxon>Sordariomycetes</taxon>
        <taxon>Sordariomycetidae</taxon>
        <taxon>Sordariales</taxon>
        <taxon>Podosporaceae</taxon>
        <taxon>Cladorrhinum</taxon>
    </lineage>
</organism>
<evidence type="ECO:0000256" key="3">
    <source>
        <dbReference type="ARBA" id="ARBA00023098"/>
    </source>
</evidence>
<dbReference type="GO" id="GO:0016020">
    <property type="term" value="C:membrane"/>
    <property type="evidence" value="ECO:0007669"/>
    <property type="project" value="TreeGrafter"/>
</dbReference>
<dbReference type="SUPFAM" id="SSF52151">
    <property type="entry name" value="FabD/lysophospholipase-like"/>
    <property type="match status" value="1"/>
</dbReference>
<dbReference type="PROSITE" id="PS51635">
    <property type="entry name" value="PNPLA"/>
    <property type="match status" value="1"/>
</dbReference>
<keyword evidence="1" id="KW-0378">Hydrolase</keyword>